<protein>
    <submittedName>
        <fullName evidence="2">Uncharacterized protein</fullName>
    </submittedName>
</protein>
<dbReference type="EMBL" id="GG662656">
    <property type="protein sequence ID" value="EAR97945.1"/>
    <property type="molecule type" value="Genomic_DNA"/>
</dbReference>
<evidence type="ECO:0000313" key="2">
    <source>
        <dbReference type="EMBL" id="EAR97945.1"/>
    </source>
</evidence>
<organism evidence="2 3">
    <name type="scientific">Tetrahymena thermophila (strain SB210)</name>
    <dbReference type="NCBI Taxonomy" id="312017"/>
    <lineage>
        <taxon>Eukaryota</taxon>
        <taxon>Sar</taxon>
        <taxon>Alveolata</taxon>
        <taxon>Ciliophora</taxon>
        <taxon>Intramacronucleata</taxon>
        <taxon>Oligohymenophorea</taxon>
        <taxon>Hymenostomatida</taxon>
        <taxon>Tetrahymenina</taxon>
        <taxon>Tetrahymenidae</taxon>
        <taxon>Tetrahymena</taxon>
    </lineage>
</organism>
<feature type="compositionally biased region" description="Basic and acidic residues" evidence="1">
    <location>
        <begin position="181"/>
        <end position="190"/>
    </location>
</feature>
<evidence type="ECO:0000313" key="3">
    <source>
        <dbReference type="Proteomes" id="UP000009168"/>
    </source>
</evidence>
<evidence type="ECO:0000256" key="1">
    <source>
        <dbReference type="SAM" id="MobiDB-lite"/>
    </source>
</evidence>
<name>I7M1X0_TETTS</name>
<gene>
    <name evidence="2" type="ORF">TTHERM_00283340</name>
</gene>
<dbReference type="RefSeq" id="XP_001018190.1">
    <property type="nucleotide sequence ID" value="XM_001018190.1"/>
</dbReference>
<feature type="compositionally biased region" description="Basic and acidic residues" evidence="1">
    <location>
        <begin position="220"/>
        <end position="237"/>
    </location>
</feature>
<reference evidence="3" key="1">
    <citation type="journal article" date="2006" name="PLoS Biol.">
        <title>Macronuclear genome sequence of the ciliate Tetrahymena thermophila, a model eukaryote.</title>
        <authorList>
            <person name="Eisen J.A."/>
            <person name="Coyne R.S."/>
            <person name="Wu M."/>
            <person name="Wu D."/>
            <person name="Thiagarajan M."/>
            <person name="Wortman J.R."/>
            <person name="Badger J.H."/>
            <person name="Ren Q."/>
            <person name="Amedeo P."/>
            <person name="Jones K.M."/>
            <person name="Tallon L.J."/>
            <person name="Delcher A.L."/>
            <person name="Salzberg S.L."/>
            <person name="Silva J.C."/>
            <person name="Haas B.J."/>
            <person name="Majoros W.H."/>
            <person name="Farzad M."/>
            <person name="Carlton J.M."/>
            <person name="Smith R.K. Jr."/>
            <person name="Garg J."/>
            <person name="Pearlman R.E."/>
            <person name="Karrer K.M."/>
            <person name="Sun L."/>
            <person name="Manning G."/>
            <person name="Elde N.C."/>
            <person name="Turkewitz A.P."/>
            <person name="Asai D.J."/>
            <person name="Wilkes D.E."/>
            <person name="Wang Y."/>
            <person name="Cai H."/>
            <person name="Collins K."/>
            <person name="Stewart B.A."/>
            <person name="Lee S.R."/>
            <person name="Wilamowska K."/>
            <person name="Weinberg Z."/>
            <person name="Ruzzo W.L."/>
            <person name="Wloga D."/>
            <person name="Gaertig J."/>
            <person name="Frankel J."/>
            <person name="Tsao C.-C."/>
            <person name="Gorovsky M.A."/>
            <person name="Keeling P.J."/>
            <person name="Waller R.F."/>
            <person name="Patron N.J."/>
            <person name="Cherry J.M."/>
            <person name="Stover N.A."/>
            <person name="Krieger C.J."/>
            <person name="del Toro C."/>
            <person name="Ryder H.F."/>
            <person name="Williamson S.C."/>
            <person name="Barbeau R.A."/>
            <person name="Hamilton E.P."/>
            <person name="Orias E."/>
        </authorList>
    </citation>
    <scope>NUCLEOTIDE SEQUENCE [LARGE SCALE GENOMIC DNA]</scope>
    <source>
        <strain evidence="3">SB210</strain>
    </source>
</reference>
<keyword evidence="3" id="KW-1185">Reference proteome</keyword>
<proteinExistence type="predicted"/>
<dbReference type="InParanoid" id="I7M1X0"/>
<dbReference type="GeneID" id="7838744"/>
<dbReference type="Proteomes" id="UP000009168">
    <property type="component" value="Unassembled WGS sequence"/>
</dbReference>
<dbReference type="KEGG" id="tet:TTHERM_00283340"/>
<feature type="region of interest" description="Disordered" evidence="1">
    <location>
        <begin position="37"/>
        <end position="57"/>
    </location>
</feature>
<dbReference type="eggNOG" id="ENOG502SVWE">
    <property type="taxonomic scope" value="Eukaryota"/>
</dbReference>
<sequence>MQKLSPLDQLDPNNVGGREQMINRMYSHQTALLKIKPTLDTKKPPKPHVDANKKDKPPLKYKKLLEYGNVYKTFSAVVGASKPLIDSKEPETTKFKSFWGKKNKAQKFQEKEHELNLRAQQKRIQGIGSMQERKKNPNDPLAHPTYLLSSDPQPKTNNYLLKQILKPQKTANQIDLSRLYPKKEKKEKLQPEGGQDQVYQEFSFRPQSAKPVERSSSYMKKTDGKKEPPKPVIDKSKRPQTAKTITKEQYEQYKKEIQMKQSGIIEVDFVDEIPKAKGVKESDYEYIKQALIQLLIKYRIYQERDMKILFGRTVVHNQHMKMDKLDQIFEEIKSELDK</sequence>
<dbReference type="OrthoDB" id="301607at2759"/>
<feature type="region of interest" description="Disordered" evidence="1">
    <location>
        <begin position="175"/>
        <end position="241"/>
    </location>
</feature>
<dbReference type="OMA" id="PKNIGGM"/>
<dbReference type="AlphaFoldDB" id="I7M1X0"/>
<feature type="region of interest" description="Disordered" evidence="1">
    <location>
        <begin position="128"/>
        <end position="153"/>
    </location>
</feature>
<accession>I7M1X0</accession>
<dbReference type="HOGENOM" id="CLU_916632_0_0_1"/>